<gene>
    <name evidence="3" type="ORF">ED733_005487</name>
</gene>
<evidence type="ECO:0000256" key="1">
    <source>
        <dbReference type="SAM" id="SignalP"/>
    </source>
</evidence>
<dbReference type="InterPro" id="IPR002818">
    <property type="entry name" value="DJ-1/PfpI"/>
</dbReference>
<dbReference type="PANTHER" id="PTHR43130">
    <property type="entry name" value="ARAC-FAMILY TRANSCRIPTIONAL REGULATOR"/>
    <property type="match status" value="1"/>
</dbReference>
<evidence type="ECO:0000313" key="4">
    <source>
        <dbReference type="Proteomes" id="UP000317257"/>
    </source>
</evidence>
<evidence type="ECO:0000259" key="2">
    <source>
        <dbReference type="Pfam" id="PF01965"/>
    </source>
</evidence>
<comment type="caution">
    <text evidence="3">The sequence shown here is derived from an EMBL/GenBank/DDBJ whole genome shotgun (WGS) entry which is preliminary data.</text>
</comment>
<protein>
    <recommendedName>
        <fullName evidence="2">DJ-1/PfpI domain-containing protein</fullName>
    </recommendedName>
</protein>
<reference evidence="4" key="1">
    <citation type="submission" date="2018-12" db="EMBL/GenBank/DDBJ databases">
        <title>The complete genome of Metarhizium rileyi, a key fungal pathogen of Lepidoptera.</title>
        <authorList>
            <person name="Binneck E."/>
            <person name="Lastra C.C.L."/>
            <person name="Sosa-Gomez D.R."/>
        </authorList>
    </citation>
    <scope>NUCLEOTIDE SEQUENCE [LARGE SCALE GENOMIC DNA]</scope>
    <source>
        <strain evidence="4">Cep018-CH2</strain>
    </source>
</reference>
<dbReference type="SUPFAM" id="SSF52317">
    <property type="entry name" value="Class I glutamine amidotransferase-like"/>
    <property type="match status" value="1"/>
</dbReference>
<dbReference type="Gene3D" id="3.40.50.880">
    <property type="match status" value="1"/>
</dbReference>
<organism evidence="3 4">
    <name type="scientific">Metarhizium rileyi (strain RCEF 4871)</name>
    <name type="common">Nomuraea rileyi</name>
    <dbReference type="NCBI Taxonomy" id="1649241"/>
    <lineage>
        <taxon>Eukaryota</taxon>
        <taxon>Fungi</taxon>
        <taxon>Dikarya</taxon>
        <taxon>Ascomycota</taxon>
        <taxon>Pezizomycotina</taxon>
        <taxon>Sordariomycetes</taxon>
        <taxon>Hypocreomycetidae</taxon>
        <taxon>Hypocreales</taxon>
        <taxon>Clavicipitaceae</taxon>
        <taxon>Metarhizium</taxon>
    </lineage>
</organism>
<dbReference type="InterPro" id="IPR029062">
    <property type="entry name" value="Class_I_gatase-like"/>
</dbReference>
<feature type="domain" description="DJ-1/PfpI" evidence="2">
    <location>
        <begin position="90"/>
        <end position="209"/>
    </location>
</feature>
<dbReference type="CDD" id="cd03139">
    <property type="entry name" value="GATase1_PfpI_2"/>
    <property type="match status" value="1"/>
</dbReference>
<feature type="signal peptide" evidence="1">
    <location>
        <begin position="1"/>
        <end position="21"/>
    </location>
</feature>
<dbReference type="PANTHER" id="PTHR43130:SF15">
    <property type="entry name" value="THIJ_PFPI FAMILY PROTEIN (AFU_ORTHOLOGUE AFUA_5G14240)"/>
    <property type="match status" value="1"/>
</dbReference>
<dbReference type="InterPro" id="IPR052158">
    <property type="entry name" value="INH-QAR"/>
</dbReference>
<dbReference type="EMBL" id="SBHS01000004">
    <property type="protein sequence ID" value="TWU76799.1"/>
    <property type="molecule type" value="Genomic_DNA"/>
</dbReference>
<keyword evidence="1" id="KW-0732">Signal</keyword>
<accession>A0A5C6GHM5</accession>
<dbReference type="Pfam" id="PF01965">
    <property type="entry name" value="DJ-1_PfpI"/>
    <property type="match status" value="1"/>
</dbReference>
<proteinExistence type="predicted"/>
<evidence type="ECO:0000313" key="3">
    <source>
        <dbReference type="EMBL" id="TWU76799.1"/>
    </source>
</evidence>
<name>A0A5C6GHM5_METRR</name>
<dbReference type="AlphaFoldDB" id="A0A5C6GHM5"/>
<sequence>MRMRLIKWLLVVPLSLAVCRASGDAEPPKNYAVALYNSFDAVDVYGPLDILFYLSFSHTLKLDLIAETMDPVWMRPAAPGLNKAGSNFTASFNPTHTYASPPKDIEVLLVPGGAGMRYGNGSAAAVDFIRETYPKLKYLVTICTGSGVAAKAGVLDGKRATTNKSAWNETVKLGPNVRWVSPARWTVDGNIWTSSGVTSGFDLIFEFIDRVYGEDVSRKIQGSVEYVRANDPCDDPFAAWYNIPPSGDCRQSDPE</sequence>
<feature type="chain" id="PRO_5023120030" description="DJ-1/PfpI domain-containing protein" evidence="1">
    <location>
        <begin position="22"/>
        <end position="255"/>
    </location>
</feature>
<dbReference type="Proteomes" id="UP000317257">
    <property type="component" value="Unassembled WGS sequence"/>
</dbReference>